<sequence>MGVKTVTRWQAVEPHHPVDDFTTLAIDVRTNPDPDPDSTNNIQTFHLCLHAGRPHRQNLAIHFHDDGSIYLTDAPYGGIPRRPYGIIRIKGVANLHALDDDSACDTASTSCDPLSTDSNHINNINNDDNKDARAAINLPHSSPPPVKHNQAWLLIAKSSLLSPFIVQLTTSSGLIIRSICCFSEIKRDSHPKREQYSLALIQRLMNVAQFVCGLFLPTTNIHVNAGPSLPAYFNHCHLFLFLGQWLAEGTLHLDAASSARYSPLTLRVARLFLRYLSPKLPLPSTNNDKPSPIDGCDGRVELLRYIPQLPLLIAQVAPLLGPVKALFETHIIPSLRDSKPTYADLVLLNEMIRHSHLLSLRMTAVLQQAEYLRVALSAVNADALWSPVITNNDGDTTETASLWNSSMLDGWAGSHEKLASVEDIPVSQLRRGKLERIPWCLCAHLAMFRHFARHKPDCSEYPALVYPRVQRALEAKFVKLGKKGTIVEGPDKTCVWSPWTALWAHPDWDGEIEPPPLPPACEEATAPKIDHAASRVNIAPTSKFTESFDPAYQSPPPSTVSAAPVDQDQTQNGLISSGIATTAFEASYVPSNPPPRLAETSDLSTTAFDPSYAPSRAAASFPSPRSSRLPTNSFDSSYELSFTQDNRVHTRKRSMAWRNPTSAIMSPPASHRSRHWCGDEENPFLESQGFDNDVVFPGDSSSNINGRYGKTTTSKSTQRGRALSSSHRPETGTS</sequence>
<gene>
    <name evidence="1" type="ORF">CTRU02_215816</name>
</gene>
<dbReference type="EMBL" id="VUJX02000020">
    <property type="protein sequence ID" value="KAL0929275.1"/>
    <property type="molecule type" value="Genomic_DNA"/>
</dbReference>
<evidence type="ECO:0000313" key="2">
    <source>
        <dbReference type="Proteomes" id="UP000805649"/>
    </source>
</evidence>
<name>A0ACC3YBU2_COLTU</name>
<comment type="caution">
    <text evidence="1">The sequence shown here is derived from an EMBL/GenBank/DDBJ whole genome shotgun (WGS) entry which is preliminary data.</text>
</comment>
<keyword evidence="2" id="KW-1185">Reference proteome</keyword>
<organism evidence="1 2">
    <name type="scientific">Colletotrichum truncatum</name>
    <name type="common">Anthracnose fungus</name>
    <name type="synonym">Colletotrichum capsici</name>
    <dbReference type="NCBI Taxonomy" id="5467"/>
    <lineage>
        <taxon>Eukaryota</taxon>
        <taxon>Fungi</taxon>
        <taxon>Dikarya</taxon>
        <taxon>Ascomycota</taxon>
        <taxon>Pezizomycotina</taxon>
        <taxon>Sordariomycetes</taxon>
        <taxon>Hypocreomycetidae</taxon>
        <taxon>Glomerellales</taxon>
        <taxon>Glomerellaceae</taxon>
        <taxon>Colletotrichum</taxon>
        <taxon>Colletotrichum truncatum species complex</taxon>
    </lineage>
</organism>
<proteinExistence type="predicted"/>
<evidence type="ECO:0000313" key="1">
    <source>
        <dbReference type="EMBL" id="KAL0929275.1"/>
    </source>
</evidence>
<dbReference type="Proteomes" id="UP000805649">
    <property type="component" value="Unassembled WGS sequence"/>
</dbReference>
<reference evidence="1 2" key="1">
    <citation type="journal article" date="2020" name="Phytopathology">
        <title>Genome Sequence Resources of Colletotrichum truncatum, C. plurivorum, C. musicola, and C. sojae: Four Species Pathogenic to Soybean (Glycine max).</title>
        <authorList>
            <person name="Rogerio F."/>
            <person name="Boufleur T.R."/>
            <person name="Ciampi-Guillardi M."/>
            <person name="Sukno S.A."/>
            <person name="Thon M.R."/>
            <person name="Massola Junior N.S."/>
            <person name="Baroncelli R."/>
        </authorList>
    </citation>
    <scope>NUCLEOTIDE SEQUENCE [LARGE SCALE GENOMIC DNA]</scope>
    <source>
        <strain evidence="1 2">CMES1059</strain>
    </source>
</reference>
<protein>
    <submittedName>
        <fullName evidence="1">Uncharacterized protein</fullName>
    </submittedName>
</protein>
<accession>A0ACC3YBU2</accession>